<dbReference type="CDD" id="cd05401">
    <property type="entry name" value="NT_GlnE_GlnD_like"/>
    <property type="match status" value="2"/>
</dbReference>
<protein>
    <submittedName>
        <fullName evidence="9">Bifunctional glutamine synthetase adenylyltransferase/adenylyl-removing enzyme (ATP:glutamine synthetase adenylyltransferase) (ATase)</fullName>
    </submittedName>
</protein>
<evidence type="ECO:0000256" key="2">
    <source>
        <dbReference type="ARBA" id="ARBA00022695"/>
    </source>
</evidence>
<dbReference type="Gene3D" id="1.20.120.1510">
    <property type="match status" value="1"/>
</dbReference>
<dbReference type="Pfam" id="PF08335">
    <property type="entry name" value="GlnD_UR_UTase"/>
    <property type="match status" value="2"/>
</dbReference>
<dbReference type="InterPro" id="IPR023057">
    <property type="entry name" value="GlnE"/>
</dbReference>
<dbReference type="SUPFAM" id="SSF81301">
    <property type="entry name" value="Nucleotidyltransferase"/>
    <property type="match status" value="2"/>
</dbReference>
<feature type="domain" description="Glutamate-ammonia ligase adenylyltransferase repeated" evidence="7">
    <location>
        <begin position="103"/>
        <end position="346"/>
    </location>
</feature>
<dbReference type="InterPro" id="IPR005190">
    <property type="entry name" value="GlnE_rpt_dom"/>
</dbReference>
<dbReference type="PANTHER" id="PTHR30621">
    <property type="entry name" value="GLUTAMINE SYNTHETASE ADENYLYLTRANSFERASE"/>
    <property type="match status" value="1"/>
</dbReference>
<dbReference type="Proteomes" id="UP001642464">
    <property type="component" value="Unassembled WGS sequence"/>
</dbReference>
<keyword evidence="2 9" id="KW-0548">Nucleotidyltransferase</keyword>
<evidence type="ECO:0000313" key="10">
    <source>
        <dbReference type="Proteomes" id="UP001642464"/>
    </source>
</evidence>
<evidence type="ECO:0000313" key="9">
    <source>
        <dbReference type="EMBL" id="CAK9111166.1"/>
    </source>
</evidence>
<keyword evidence="4" id="KW-0067">ATP-binding</keyword>
<feature type="domain" description="PII-uridylyltransferase/Glutamine-synthetase adenylyltransferase" evidence="8">
    <location>
        <begin position="368"/>
        <end position="506"/>
    </location>
</feature>
<accession>A0ABP0SFU8</accession>
<dbReference type="Pfam" id="PF03710">
    <property type="entry name" value="GlnE"/>
    <property type="match status" value="2"/>
</dbReference>
<dbReference type="Gene3D" id="3.30.460.10">
    <property type="entry name" value="Beta Polymerase, domain 2"/>
    <property type="match status" value="2"/>
</dbReference>
<feature type="domain" description="Glutamate-ammonia ligase adenylyltransferase repeated" evidence="7">
    <location>
        <begin position="630"/>
        <end position="879"/>
    </location>
</feature>
<reference evidence="9 10" key="1">
    <citation type="submission" date="2024-02" db="EMBL/GenBank/DDBJ databases">
        <authorList>
            <person name="Chen Y."/>
            <person name="Shah S."/>
            <person name="Dougan E. K."/>
            <person name="Thang M."/>
            <person name="Chan C."/>
        </authorList>
    </citation>
    <scope>NUCLEOTIDE SEQUENCE [LARGE SCALE GENOMIC DNA]</scope>
</reference>
<evidence type="ECO:0000256" key="6">
    <source>
        <dbReference type="ARBA" id="ARBA00023268"/>
    </source>
</evidence>
<keyword evidence="5" id="KW-0460">Magnesium</keyword>
<evidence type="ECO:0000256" key="4">
    <source>
        <dbReference type="ARBA" id="ARBA00022840"/>
    </source>
</evidence>
<keyword evidence="3" id="KW-0547">Nucleotide-binding</keyword>
<evidence type="ECO:0000259" key="7">
    <source>
        <dbReference type="Pfam" id="PF03710"/>
    </source>
</evidence>
<evidence type="ECO:0000259" key="8">
    <source>
        <dbReference type="Pfam" id="PF08335"/>
    </source>
</evidence>
<comment type="caution">
    <text evidence="9">The sequence shown here is derived from an EMBL/GenBank/DDBJ whole genome shotgun (WGS) entry which is preliminary data.</text>
</comment>
<evidence type="ECO:0000256" key="5">
    <source>
        <dbReference type="ARBA" id="ARBA00022842"/>
    </source>
</evidence>
<dbReference type="EMBL" id="CAXAMM010043666">
    <property type="protein sequence ID" value="CAK9111166.1"/>
    <property type="molecule type" value="Genomic_DNA"/>
</dbReference>
<name>A0ABP0SFU8_9DINO</name>
<sequence>MIMQIDQLRTYLDDADRAKDWLSSLGIHDTVRAHRNLLAIAENGLKQDYDLVLSVCQQLSTHLPHLSDADMALNNLERFFESARSPLSLGTLFQRDDAALPILLQIFSTSQYLSNTLITDGGSYDLLRMTEGVTVKRDTLVAEIRSEIMSLDDVELVQAALRRYHRRETLRISYGDLIRQQRLGVVTAQISYLADALVDAAVQFAWRHLAIKRGQPRGPNGEIARFVVLGMGKLGGEELNYSSDIDLIFLYDHDGRTDGPKPQSNQEFFDRLGREVVSLLSDKTKDEHVYRVDLRLRPYGAQGPMVPNVASALQYYDVHGRTWERQAYVKARPVAGDLDLGFEFLQKLESWIYSRYLGYADINGIKALKRRIEQRAQSGAAQARNVKTGYGGIRDIEFMIQFLQLLNGGDMPEVRTGNTLMAIAALESAGCLTPQERLLLEGNYEFLRNIEHRLQIMFNLQKHVLPEQPEEIRKLAIRMGYADDGERSARVAFEDDYRQATDQNRTMLDVLLSQAFEDDEETEPVVDLVLDPDPSNERIEEILSAYHFRDIPQAYRNLMGLATEKLRFLSPRRCRHFLAAIASRLLSAIAATPDPDMTLVHLLQVSDSLGGKAALWNLFSFNEPSLRLCVEMCATSPLLSDILTSNPGMIDELMDSLVLDKLPGLDDLEATLAELCRGAEDIDPIMHSFKNAQQLRVGVREILGKEGIKATTRALSDIGEACIHQITAGESARLSQKLGVPIVGSGPRAGEPCELLIVAMGKFGGRELNYLSDLDVVFLYEADGRTQPPKRGRGVEPTTNQHYFSELGQRVIKTSNFLGPHGRLYEIDPRLRPTGRSGPLATSLEELQRYFASGDGQLWERQALCRSRVVYGSPEATKRAMDVIAEAAYGPEWSAGNAEEIRSMRKKLEDTVPKNNLKRGFGGLVDIEFAVQLLQLRFAGNDESLRQSNTLDAIAALAEADHLSVKDSEFFDDSYRFLRTMEARLQLMQSATPSELPRDEADRDKLAGVLHIDGGEALCEQFTHYTKGNRKRFERIVDEAR</sequence>
<organism evidence="9 10">
    <name type="scientific">Durusdinium trenchii</name>
    <dbReference type="NCBI Taxonomy" id="1381693"/>
    <lineage>
        <taxon>Eukaryota</taxon>
        <taxon>Sar</taxon>
        <taxon>Alveolata</taxon>
        <taxon>Dinophyceae</taxon>
        <taxon>Suessiales</taxon>
        <taxon>Symbiodiniaceae</taxon>
        <taxon>Durusdinium</taxon>
    </lineage>
</organism>
<gene>
    <name evidence="9" type="ORF">SCF082_LOCUS51621</name>
</gene>
<feature type="domain" description="PII-uridylyltransferase/Glutamine-synthetase adenylyltransferase" evidence="8">
    <location>
        <begin position="906"/>
        <end position="1036"/>
    </location>
</feature>
<evidence type="ECO:0000256" key="3">
    <source>
        <dbReference type="ARBA" id="ARBA00022741"/>
    </source>
</evidence>
<dbReference type="PANTHER" id="PTHR30621:SF0">
    <property type="entry name" value="BIFUNCTIONAL GLUTAMINE SYNTHETASE ADENYLYLTRANSFERASE_ADENYLYL-REMOVING ENZYME"/>
    <property type="match status" value="1"/>
</dbReference>
<dbReference type="InterPro" id="IPR043519">
    <property type="entry name" value="NT_sf"/>
</dbReference>
<keyword evidence="10" id="KW-1185">Reference proteome</keyword>
<dbReference type="GO" id="GO:0016779">
    <property type="term" value="F:nucleotidyltransferase activity"/>
    <property type="evidence" value="ECO:0007669"/>
    <property type="project" value="UniProtKB-KW"/>
</dbReference>
<dbReference type="Gene3D" id="1.20.120.330">
    <property type="entry name" value="Nucleotidyltransferases domain 2"/>
    <property type="match status" value="2"/>
</dbReference>
<dbReference type="SUPFAM" id="SSF81593">
    <property type="entry name" value="Nucleotidyltransferase substrate binding subunit/domain"/>
    <property type="match status" value="2"/>
</dbReference>
<keyword evidence="1" id="KW-0808">Transferase</keyword>
<evidence type="ECO:0000256" key="1">
    <source>
        <dbReference type="ARBA" id="ARBA00022679"/>
    </source>
</evidence>
<keyword evidence="6" id="KW-0511">Multifunctional enzyme</keyword>
<dbReference type="InterPro" id="IPR013546">
    <property type="entry name" value="PII_UdlTrfase/GS_AdlTrfase"/>
</dbReference>
<proteinExistence type="predicted"/>